<gene>
    <name evidence="1" type="ORF">L21SP2_2601</name>
</gene>
<dbReference type="eggNOG" id="ENOG502Z9NN">
    <property type="taxonomic scope" value="Bacteria"/>
</dbReference>
<dbReference type="KEGG" id="slr:L21SP2_2601"/>
<evidence type="ECO:0000313" key="2">
    <source>
        <dbReference type="Proteomes" id="UP000018680"/>
    </source>
</evidence>
<organism evidence="1 2">
    <name type="scientific">Salinispira pacifica</name>
    <dbReference type="NCBI Taxonomy" id="1307761"/>
    <lineage>
        <taxon>Bacteria</taxon>
        <taxon>Pseudomonadati</taxon>
        <taxon>Spirochaetota</taxon>
        <taxon>Spirochaetia</taxon>
        <taxon>Spirochaetales</taxon>
        <taxon>Spirochaetaceae</taxon>
        <taxon>Salinispira</taxon>
    </lineage>
</organism>
<dbReference type="AlphaFoldDB" id="V5WJK4"/>
<name>V5WJK4_9SPIO</name>
<dbReference type="OrthoDB" id="369556at2"/>
<dbReference type="STRING" id="1307761.L21SP2_2601"/>
<sequence length="261" mass="30503">MDYTKHLYMTLYPNNALIGSHLEPEQFARHYTSGSSRHYSGKVIFAQIDPDYRNDYFPIDEVYAELVPHEDGRPKATKFIKSYRVLEHVDFSAIQRLYLVTQEGHALGLDAAPHDAEHEKDKIRLYAEITPMRMMALSEHDFPTFGKYITDPTKSKSAPRQFYTQIDVDLIEFINDFEKNPFAPSPVRNIHPSTLRDGFYELKKYIDKHNKGIALDSNLDQFSFAIIRHGFMFASQDETKFFPMPELGTIEKEHFKFFRTM</sequence>
<evidence type="ECO:0000313" key="1">
    <source>
        <dbReference type="EMBL" id="AHC15953.1"/>
    </source>
</evidence>
<dbReference type="RefSeq" id="WP_024268854.1">
    <property type="nucleotide sequence ID" value="NC_023035.1"/>
</dbReference>
<keyword evidence="2" id="KW-1185">Reference proteome</keyword>
<accession>V5WJK4</accession>
<dbReference type="Proteomes" id="UP000018680">
    <property type="component" value="Chromosome"/>
</dbReference>
<dbReference type="EMBL" id="CP006939">
    <property type="protein sequence ID" value="AHC15953.1"/>
    <property type="molecule type" value="Genomic_DNA"/>
</dbReference>
<protein>
    <submittedName>
        <fullName evidence="1">Uncharacterized protein</fullName>
    </submittedName>
</protein>
<dbReference type="HOGENOM" id="CLU_092805_0_0_12"/>
<reference evidence="1 2" key="1">
    <citation type="journal article" date="2015" name="Stand. Genomic Sci.">
        <title>Complete genome sequence and description of Salinispira pacifica gen. nov., sp. nov., a novel spirochaete isolated form a hypersaline microbial mat.</title>
        <authorList>
            <person name="Ben Hania W."/>
            <person name="Joseph M."/>
            <person name="Schumann P."/>
            <person name="Bunk B."/>
            <person name="Fiebig A."/>
            <person name="Sproer C."/>
            <person name="Klenk H.P."/>
            <person name="Fardeau M.L."/>
            <person name="Spring S."/>
        </authorList>
    </citation>
    <scope>NUCLEOTIDE SEQUENCE [LARGE SCALE GENOMIC DNA]</scope>
    <source>
        <strain evidence="1 2">L21-RPul-D2</strain>
    </source>
</reference>
<proteinExistence type="predicted"/>